<dbReference type="InterPro" id="IPR011006">
    <property type="entry name" value="CheY-like_superfamily"/>
</dbReference>
<dbReference type="GO" id="GO:0000976">
    <property type="term" value="F:transcription cis-regulatory region binding"/>
    <property type="evidence" value="ECO:0007669"/>
    <property type="project" value="TreeGrafter"/>
</dbReference>
<dbReference type="SMART" id="SM00448">
    <property type="entry name" value="REC"/>
    <property type="match status" value="1"/>
</dbReference>
<reference evidence="9" key="1">
    <citation type="submission" date="2021-04" db="EMBL/GenBank/DDBJ databases">
        <authorList>
            <person name="Rodrigo-Torres L."/>
            <person name="Arahal R. D."/>
            <person name="Lucena T."/>
        </authorList>
    </citation>
    <scope>NUCLEOTIDE SEQUENCE</scope>
    <source>
        <strain evidence="9">CECT 9275</strain>
    </source>
</reference>
<feature type="modified residue" description="4-aspartylphosphate" evidence="6">
    <location>
        <position position="55"/>
    </location>
</feature>
<keyword evidence="9" id="KW-0378">Hydrolase</keyword>
<evidence type="ECO:0000256" key="4">
    <source>
        <dbReference type="ARBA" id="ARBA00023125"/>
    </source>
</evidence>
<dbReference type="PANTHER" id="PTHR48111:SF1">
    <property type="entry name" value="TWO-COMPONENT RESPONSE REGULATOR ORR33"/>
    <property type="match status" value="1"/>
</dbReference>
<keyword evidence="4" id="KW-0238">DNA-binding</keyword>
<dbReference type="GO" id="GO:0050568">
    <property type="term" value="F:protein-glutamine glutaminase activity"/>
    <property type="evidence" value="ECO:0007669"/>
    <property type="project" value="UniProtKB-EC"/>
</dbReference>
<feature type="domain" description="Response regulatory" evidence="7">
    <location>
        <begin position="5"/>
        <end position="120"/>
    </location>
</feature>
<dbReference type="Pfam" id="PF04397">
    <property type="entry name" value="LytTR"/>
    <property type="match status" value="1"/>
</dbReference>
<evidence type="ECO:0000256" key="1">
    <source>
        <dbReference type="ARBA" id="ARBA00022553"/>
    </source>
</evidence>
<dbReference type="GO" id="GO:0032993">
    <property type="term" value="C:protein-DNA complex"/>
    <property type="evidence" value="ECO:0007669"/>
    <property type="project" value="TreeGrafter"/>
</dbReference>
<dbReference type="GO" id="GO:0006355">
    <property type="term" value="P:regulation of DNA-templated transcription"/>
    <property type="evidence" value="ECO:0007669"/>
    <property type="project" value="TreeGrafter"/>
</dbReference>
<keyword evidence="2" id="KW-0902">Two-component regulatory system</keyword>
<dbReference type="SMART" id="SM00850">
    <property type="entry name" value="LytTR"/>
    <property type="match status" value="1"/>
</dbReference>
<keyword evidence="1 6" id="KW-0597">Phosphoprotein</keyword>
<gene>
    <name evidence="9" type="primary">cheB_2</name>
    <name evidence="9" type="ORF">DYBT9275_03479</name>
</gene>
<organism evidence="9 10">
    <name type="scientific">Dyadobacter helix</name>
    <dbReference type="NCBI Taxonomy" id="2822344"/>
    <lineage>
        <taxon>Bacteria</taxon>
        <taxon>Pseudomonadati</taxon>
        <taxon>Bacteroidota</taxon>
        <taxon>Cytophagia</taxon>
        <taxon>Cytophagales</taxon>
        <taxon>Spirosomataceae</taxon>
        <taxon>Dyadobacter</taxon>
    </lineage>
</organism>
<dbReference type="Proteomes" id="UP000680038">
    <property type="component" value="Unassembled WGS sequence"/>
</dbReference>
<dbReference type="PROSITE" id="PS50110">
    <property type="entry name" value="RESPONSE_REGULATORY"/>
    <property type="match status" value="1"/>
</dbReference>
<comment type="caution">
    <text evidence="9">The sequence shown here is derived from an EMBL/GenBank/DDBJ whole genome shotgun (WGS) entry which is preliminary data.</text>
</comment>
<dbReference type="AlphaFoldDB" id="A0A916JDI9"/>
<keyword evidence="5" id="KW-0804">Transcription</keyword>
<dbReference type="GO" id="GO:0005829">
    <property type="term" value="C:cytosol"/>
    <property type="evidence" value="ECO:0007669"/>
    <property type="project" value="TreeGrafter"/>
</dbReference>
<evidence type="ECO:0000259" key="8">
    <source>
        <dbReference type="PROSITE" id="PS50930"/>
    </source>
</evidence>
<evidence type="ECO:0000256" key="6">
    <source>
        <dbReference type="PROSITE-ProRule" id="PRU00169"/>
    </source>
</evidence>
<evidence type="ECO:0000313" key="10">
    <source>
        <dbReference type="Proteomes" id="UP000680038"/>
    </source>
</evidence>
<keyword evidence="3" id="KW-0805">Transcription regulation</keyword>
<sequence length="245" mass="28501">MKSLNVLVVEDDLLIASNIRRNLEEAGYQVSGIARNYEEALQAARDSPPDMALIDIQLEDSFDGIYTANELLRHHWIPIVFLTADSRDHTFQRAQMVSPRAYLLKPFRQTELVMQLKLAHLNFQPTTKKEHVPDHLFLPYEKGYERVVKADILYVNSVLNGSYVHIFEAGKEKPRLITMNIGYLGQFLNGPDFYRVSRSLLINLSYIERIERNHLKLKDYDQLIFIPEGNRTDLMDRLAVIKTRR</sequence>
<evidence type="ECO:0000313" key="9">
    <source>
        <dbReference type="EMBL" id="CAG5004937.1"/>
    </source>
</evidence>
<dbReference type="EC" id="3.5.1.44" evidence="9"/>
<dbReference type="GO" id="GO:0000156">
    <property type="term" value="F:phosphorelay response regulator activity"/>
    <property type="evidence" value="ECO:0007669"/>
    <property type="project" value="TreeGrafter"/>
</dbReference>
<protein>
    <submittedName>
        <fullName evidence="9">Protein-glutamate methylesterase/protein-glutamine glutaminase</fullName>
        <ecNumber evidence="9">3.5.1.44</ecNumber>
    </submittedName>
</protein>
<evidence type="ECO:0000256" key="2">
    <source>
        <dbReference type="ARBA" id="ARBA00023012"/>
    </source>
</evidence>
<dbReference type="SUPFAM" id="SSF52172">
    <property type="entry name" value="CheY-like"/>
    <property type="match status" value="1"/>
</dbReference>
<dbReference type="RefSeq" id="WP_215239974.1">
    <property type="nucleotide sequence ID" value="NZ_CAJRAF010000002.1"/>
</dbReference>
<dbReference type="Gene3D" id="3.40.50.2300">
    <property type="match status" value="1"/>
</dbReference>
<dbReference type="Gene3D" id="2.40.50.1020">
    <property type="entry name" value="LytTr DNA-binding domain"/>
    <property type="match status" value="1"/>
</dbReference>
<name>A0A916JDI9_9BACT</name>
<dbReference type="PANTHER" id="PTHR48111">
    <property type="entry name" value="REGULATOR OF RPOS"/>
    <property type="match status" value="1"/>
</dbReference>
<evidence type="ECO:0000256" key="5">
    <source>
        <dbReference type="ARBA" id="ARBA00023163"/>
    </source>
</evidence>
<dbReference type="InterPro" id="IPR039420">
    <property type="entry name" value="WalR-like"/>
</dbReference>
<dbReference type="Pfam" id="PF00072">
    <property type="entry name" value="Response_reg"/>
    <property type="match status" value="1"/>
</dbReference>
<keyword evidence="10" id="KW-1185">Reference proteome</keyword>
<dbReference type="InterPro" id="IPR007492">
    <property type="entry name" value="LytTR_DNA-bd_dom"/>
</dbReference>
<accession>A0A916JDI9</accession>
<dbReference type="CDD" id="cd17534">
    <property type="entry name" value="REC_DC-like"/>
    <property type="match status" value="1"/>
</dbReference>
<evidence type="ECO:0000259" key="7">
    <source>
        <dbReference type="PROSITE" id="PS50110"/>
    </source>
</evidence>
<evidence type="ECO:0000256" key="3">
    <source>
        <dbReference type="ARBA" id="ARBA00023015"/>
    </source>
</evidence>
<feature type="domain" description="HTH LytTR-type" evidence="8">
    <location>
        <begin position="136"/>
        <end position="212"/>
    </location>
</feature>
<dbReference type="EMBL" id="CAJRAF010000002">
    <property type="protein sequence ID" value="CAG5004937.1"/>
    <property type="molecule type" value="Genomic_DNA"/>
</dbReference>
<proteinExistence type="predicted"/>
<dbReference type="InterPro" id="IPR001789">
    <property type="entry name" value="Sig_transdc_resp-reg_receiver"/>
</dbReference>
<dbReference type="PROSITE" id="PS50930">
    <property type="entry name" value="HTH_LYTTR"/>
    <property type="match status" value="1"/>
</dbReference>